<dbReference type="SUPFAM" id="SSF56091">
    <property type="entry name" value="DNA ligase/mRNA capping enzyme, catalytic domain"/>
    <property type="match status" value="1"/>
</dbReference>
<sequence length="80" mass="9149">MFDVLYSEGKSHVAKTLMERKERLAAIVNPSPVIAPTVYVDGQGIRLKKYTEEQGWEGIATQKLSVLFFTVERLDEDKEF</sequence>
<dbReference type="Proteomes" id="UP001164761">
    <property type="component" value="Chromosome"/>
</dbReference>
<organism evidence="1 2">
    <name type="scientific">Alicyclobacillus fastidiosus</name>
    <dbReference type="NCBI Taxonomy" id="392011"/>
    <lineage>
        <taxon>Bacteria</taxon>
        <taxon>Bacillati</taxon>
        <taxon>Bacillota</taxon>
        <taxon>Bacilli</taxon>
        <taxon>Bacillales</taxon>
        <taxon>Alicyclobacillaceae</taxon>
        <taxon>Alicyclobacillus</taxon>
    </lineage>
</organism>
<evidence type="ECO:0000313" key="1">
    <source>
        <dbReference type="EMBL" id="WAH40705.1"/>
    </source>
</evidence>
<dbReference type="Gene3D" id="3.30.1490.70">
    <property type="match status" value="1"/>
</dbReference>
<reference evidence="1" key="1">
    <citation type="submission" date="2022-08" db="EMBL/GenBank/DDBJ databases">
        <title>Alicyclobacillus fastidiosus DSM 17978, complete genome.</title>
        <authorList>
            <person name="Wang Q."/>
            <person name="Cai R."/>
            <person name="Wang Z."/>
        </authorList>
    </citation>
    <scope>NUCLEOTIDE SEQUENCE</scope>
    <source>
        <strain evidence="1">DSM 17978</strain>
    </source>
</reference>
<name>A0ABY6ZD82_9BACL</name>
<proteinExistence type="predicted"/>
<accession>A0ABY6ZD82</accession>
<dbReference type="Gene3D" id="3.30.470.30">
    <property type="entry name" value="DNA ligase/mRNA capping enzyme"/>
    <property type="match status" value="1"/>
</dbReference>
<dbReference type="EMBL" id="CP104067">
    <property type="protein sequence ID" value="WAH40705.1"/>
    <property type="molecule type" value="Genomic_DNA"/>
</dbReference>
<gene>
    <name evidence="1" type="ORF">NZD89_20745</name>
</gene>
<protein>
    <submittedName>
        <fullName evidence="1">Uncharacterized protein</fullName>
    </submittedName>
</protein>
<evidence type="ECO:0000313" key="2">
    <source>
        <dbReference type="Proteomes" id="UP001164761"/>
    </source>
</evidence>
<keyword evidence="2" id="KW-1185">Reference proteome</keyword>
<dbReference type="RefSeq" id="WP_268004601.1">
    <property type="nucleotide sequence ID" value="NZ_BSUT01000001.1"/>
</dbReference>